<sequence length="597" mass="64636">MSSSGEFSTLSSGEATGTGDDSLPSSREATAEAAGSGGGYVPLREFLDRFSLPRVVRIEGAGTRPILLYKQQQRSLRVTATLLMHRYRHDVKVGPEIVIPEGYPGWFSVVSPGSGTGSARVYRRVGALVRAGVPAFLLAKPLRAYTLTHSKMENGNLRAHYTKTTVRAGEVLRLAAVFQDTRRAPISTGVSGVIGNMPEGKSSRSSERDQYAQCLDSHGHELFAPLSSRGEFYATCQSGNLNTDSDAVLYRVHQLARRDLPLKVRLVAGPLPIPLPRDYTGLMQLEETTRGPIVLGCAVPLLPERPLPGSTIPELLELLATGPTAPRVKRARLGCPSEARLLASPKMQRLLSACRRALDQRATEPRVAPPKPAGTNLELKELHLKEIKSKPETKPILQSLKEGLEHMKKTTIRDRSSQSRQSSNGSGFLDRISRIAHGGRSRNPAKKSASFTFAVRPEIGMRSPERYASLESEATSLLPGAAAGRQQVQRSVSTSVLEVQNHPDLDPPYSRVRDSLTPLPATPPPKAEDIYAEICEPTGSVALQVVGRDKLHGSGGKKEAKGTKERDRGYVKLASHSAISETSGSAEDEEAIYNTVC</sequence>
<evidence type="ECO:0000313" key="6">
    <source>
        <dbReference type="RefSeq" id="XP_015518656.1"/>
    </source>
</evidence>
<dbReference type="Proteomes" id="UP000829291">
    <property type="component" value="Chromosome 3"/>
</dbReference>
<evidence type="ECO:0000259" key="3">
    <source>
        <dbReference type="Pfam" id="PF12736"/>
    </source>
</evidence>
<feature type="region of interest" description="Disordered" evidence="2">
    <location>
        <begin position="1"/>
        <end position="36"/>
    </location>
</feature>
<dbReference type="OrthoDB" id="6076990at2759"/>
<dbReference type="PANTHER" id="PTHR14454">
    <property type="entry name" value="GRB2-ASSOCIATED AND REGULATOR OF MAPK PROTEIN FAMILY MEMBER"/>
    <property type="match status" value="1"/>
</dbReference>
<dbReference type="InterPro" id="IPR052281">
    <property type="entry name" value="GAREM"/>
</dbReference>
<name>A0A6J0BUV7_NEOLC</name>
<evidence type="ECO:0000256" key="2">
    <source>
        <dbReference type="SAM" id="MobiDB-lite"/>
    </source>
</evidence>
<dbReference type="RefSeq" id="XP_015518654.1">
    <property type="nucleotide sequence ID" value="XM_015663168.1"/>
</dbReference>
<accession>A0A6J0BUV7</accession>
<feature type="region of interest" description="Disordered" evidence="2">
    <location>
        <begin position="189"/>
        <end position="208"/>
    </location>
</feature>
<feature type="domain" description="CABIT" evidence="3">
    <location>
        <begin position="74"/>
        <end position="296"/>
    </location>
</feature>
<gene>
    <name evidence="5 6" type="primary">LOC107223488</name>
</gene>
<dbReference type="InterPro" id="IPR025946">
    <property type="entry name" value="CABIT_dom"/>
</dbReference>
<proteinExistence type="predicted"/>
<dbReference type="RefSeq" id="XP_015518656.1">
    <property type="nucleotide sequence ID" value="XM_015663170.1"/>
</dbReference>
<dbReference type="Pfam" id="PF12736">
    <property type="entry name" value="CABIT"/>
    <property type="match status" value="1"/>
</dbReference>
<reference evidence="5 6" key="1">
    <citation type="submission" date="2025-04" db="UniProtKB">
        <authorList>
            <consortium name="RefSeq"/>
        </authorList>
    </citation>
    <scope>IDENTIFICATION</scope>
    <source>
        <tissue evidence="5 6">Whole body</tissue>
    </source>
</reference>
<evidence type="ECO:0000256" key="1">
    <source>
        <dbReference type="ARBA" id="ARBA00022553"/>
    </source>
</evidence>
<keyword evidence="1" id="KW-0597">Phosphoprotein</keyword>
<keyword evidence="4" id="KW-1185">Reference proteome</keyword>
<feature type="region of interest" description="Disordered" evidence="2">
    <location>
        <begin position="410"/>
        <end position="430"/>
    </location>
</feature>
<feature type="compositionally biased region" description="Low complexity" evidence="2">
    <location>
        <begin position="1"/>
        <end position="14"/>
    </location>
</feature>
<evidence type="ECO:0000313" key="5">
    <source>
        <dbReference type="RefSeq" id="XP_015518654.1"/>
    </source>
</evidence>
<protein>
    <submittedName>
        <fullName evidence="5 6">Uncharacterized protein LOC107223488</fullName>
    </submittedName>
</protein>
<evidence type="ECO:0000313" key="4">
    <source>
        <dbReference type="Proteomes" id="UP000829291"/>
    </source>
</evidence>
<organism evidence="4 6">
    <name type="scientific">Neodiprion lecontei</name>
    <name type="common">Redheaded pine sawfly</name>
    <dbReference type="NCBI Taxonomy" id="441921"/>
    <lineage>
        <taxon>Eukaryota</taxon>
        <taxon>Metazoa</taxon>
        <taxon>Ecdysozoa</taxon>
        <taxon>Arthropoda</taxon>
        <taxon>Hexapoda</taxon>
        <taxon>Insecta</taxon>
        <taxon>Pterygota</taxon>
        <taxon>Neoptera</taxon>
        <taxon>Endopterygota</taxon>
        <taxon>Hymenoptera</taxon>
        <taxon>Tenthredinoidea</taxon>
        <taxon>Diprionidae</taxon>
        <taxon>Diprioninae</taxon>
        <taxon>Neodiprion</taxon>
    </lineage>
</organism>
<dbReference type="GeneID" id="107223488"/>
<dbReference type="AlphaFoldDB" id="A0A6J0BUV7"/>
<feature type="compositionally biased region" description="Low complexity" evidence="2">
    <location>
        <begin position="418"/>
        <end position="427"/>
    </location>
</feature>
<dbReference type="PANTHER" id="PTHR14454:SF11">
    <property type="entry name" value="SERRANO, ISOFORM F"/>
    <property type="match status" value="1"/>
</dbReference>
<dbReference type="KEGG" id="nlo:107223488"/>
<feature type="compositionally biased region" description="Low complexity" evidence="2">
    <location>
        <begin position="25"/>
        <end position="34"/>
    </location>
</feature>